<dbReference type="InterPro" id="IPR013083">
    <property type="entry name" value="Znf_RING/FYVE/PHD"/>
</dbReference>
<protein>
    <recommendedName>
        <fullName evidence="2">TRAF-type domain-containing protein</fullName>
    </recommendedName>
</protein>
<reference evidence="1" key="1">
    <citation type="submission" date="2018-10" db="EMBL/GenBank/DDBJ databases">
        <title>Hidden diversity of soil giant viruses.</title>
        <authorList>
            <person name="Schulz F."/>
            <person name="Alteio L."/>
            <person name="Goudeau D."/>
            <person name="Ryan E.M."/>
            <person name="Malmstrom R.R."/>
            <person name="Blanchard J."/>
            <person name="Woyke T."/>
        </authorList>
    </citation>
    <scope>NUCLEOTIDE SEQUENCE</scope>
    <source>
        <strain evidence="1">HYV1</strain>
    </source>
</reference>
<accession>A0A3G5A8B4</accession>
<evidence type="ECO:0008006" key="2">
    <source>
        <dbReference type="Google" id="ProtNLM"/>
    </source>
</evidence>
<organism evidence="1">
    <name type="scientific">Hyperionvirus sp</name>
    <dbReference type="NCBI Taxonomy" id="2487770"/>
    <lineage>
        <taxon>Viruses</taxon>
        <taxon>Varidnaviria</taxon>
        <taxon>Bamfordvirae</taxon>
        <taxon>Nucleocytoviricota</taxon>
        <taxon>Megaviricetes</taxon>
        <taxon>Imitervirales</taxon>
        <taxon>Mimiviridae</taxon>
        <taxon>Klosneuvirinae</taxon>
    </lineage>
</organism>
<dbReference type="Gene3D" id="3.30.40.10">
    <property type="entry name" value="Zinc/RING finger domain, C3HC4 (zinc finger)"/>
    <property type="match status" value="1"/>
</dbReference>
<evidence type="ECO:0000313" key="1">
    <source>
        <dbReference type="EMBL" id="AYV83312.1"/>
    </source>
</evidence>
<sequence length="195" mass="22292">MAAAAESKKVGRGRRRRRQVTVPVVFRCAGIYDVSGCPFKGSDAEELSKHRTVCEYYHWSECKLCSKNVRLRDIPEHEGKCAAEKFECKYCSEELLRSGIKLHLVECMTKTAGQFERLAEPFGNKLTEEYIAMGKKLDQTDEDSPYDPFEAPNSLEEGVVEEANNVFFIRQALLMMAKWMKKEMHGVYSSEENSD</sequence>
<dbReference type="EMBL" id="MK072387">
    <property type="protein sequence ID" value="AYV83312.1"/>
    <property type="molecule type" value="Genomic_DNA"/>
</dbReference>
<name>A0A3G5A8B4_9VIRU</name>
<proteinExistence type="predicted"/>
<gene>
    <name evidence="1" type="ORF">Hyperionvirus5_118</name>
</gene>